<dbReference type="NCBIfam" id="TIGR02887">
    <property type="entry name" value="spore_ger_x_C"/>
    <property type="match status" value="1"/>
</dbReference>
<reference evidence="11 12" key="1">
    <citation type="submission" date="2022-06" db="EMBL/GenBank/DDBJ databases">
        <title>Isolation of gut microbiota from human fecal samples.</title>
        <authorList>
            <person name="Pamer E.G."/>
            <person name="Barat B."/>
            <person name="Waligurski E."/>
            <person name="Medina S."/>
            <person name="Paddock L."/>
            <person name="Mostad J."/>
        </authorList>
    </citation>
    <scope>NUCLEOTIDE SEQUENCE [LARGE SCALE GENOMIC DNA]</scope>
    <source>
        <strain evidence="11 12">DFI.9.73</strain>
    </source>
</reference>
<evidence type="ECO:0000256" key="6">
    <source>
        <dbReference type="ARBA" id="ARBA00023139"/>
    </source>
</evidence>
<comment type="subcellular location">
    <subcellularLocation>
        <location evidence="1">Membrane</location>
        <topology evidence="1">Lipid-anchor</topology>
    </subcellularLocation>
</comment>
<keyword evidence="7" id="KW-0449">Lipoprotein</keyword>
<accession>A0ABT1RZN4</accession>
<name>A0ABT1RZN4_9FIRM</name>
<dbReference type="Gene3D" id="3.30.300.210">
    <property type="entry name" value="Nutrient germinant receptor protein C, domain 3"/>
    <property type="match status" value="1"/>
</dbReference>
<keyword evidence="5" id="KW-0472">Membrane</keyword>
<feature type="domain" description="Spore germination GerAC-like C-terminal" evidence="9">
    <location>
        <begin position="200"/>
        <end position="360"/>
    </location>
</feature>
<gene>
    <name evidence="11" type="ORF">NE695_09300</name>
</gene>
<dbReference type="EMBL" id="JANFZH010000019">
    <property type="protein sequence ID" value="MCQ4840109.1"/>
    <property type="molecule type" value="Genomic_DNA"/>
</dbReference>
<dbReference type="InterPro" id="IPR046953">
    <property type="entry name" value="Spore_GerAC-like_C"/>
</dbReference>
<comment type="caution">
    <text evidence="11">The sequence shown here is derived from an EMBL/GenBank/DDBJ whole genome shotgun (WGS) entry which is preliminary data.</text>
</comment>
<protein>
    <submittedName>
        <fullName evidence="11">Ger(X)C family spore germination protein</fullName>
    </submittedName>
</protein>
<feature type="domain" description="Spore germination protein N-terminal" evidence="10">
    <location>
        <begin position="28"/>
        <end position="189"/>
    </location>
</feature>
<dbReference type="RefSeq" id="WP_066867177.1">
    <property type="nucleotide sequence ID" value="NZ_CABKVV010000014.1"/>
</dbReference>
<sequence length="374" mass="41617">MNKWCKSAVCLALCTGLFLSLSACTSFMELYERLLIHGIGIDCGKNGYVVTVRSSTSSEEEGEEFFKSEGETVLEALNNLSLLTGREPFYSHNYLVVFGRECAKEGLDSSLDFFVRYYNTRPAVKMFLAENTAEEVLGAEKDGKLLRMSELQQLANSSRYNGKTVGMDILEFVNGVRREGSSPYLPVLKAGEDGVKVVATAIFDGYRLQDYLTLEETRGLLMIRNQVEKGESVISDEAFGTVTLSISTREGKTQVTLGEDGRPRFLVKIQAEADISAISGGRTRFESGAYGKLEACVGEELQRQAEDAIRTAVLKNSCDIFGFGNLLYQKYPSFWKGLDWEKQMAECSYVVQVETKVQRIEEETFDVLGGKRNA</sequence>
<dbReference type="PANTHER" id="PTHR35789">
    <property type="entry name" value="SPORE GERMINATION PROTEIN B3"/>
    <property type="match status" value="1"/>
</dbReference>
<organism evidence="11 12">
    <name type="scientific">Neglectibacter timonensis</name>
    <dbReference type="NCBI Taxonomy" id="1776382"/>
    <lineage>
        <taxon>Bacteria</taxon>
        <taxon>Bacillati</taxon>
        <taxon>Bacillota</taxon>
        <taxon>Clostridia</taxon>
        <taxon>Eubacteriales</taxon>
        <taxon>Oscillospiraceae</taxon>
        <taxon>Neglectibacter</taxon>
    </lineage>
</organism>
<evidence type="ECO:0000313" key="11">
    <source>
        <dbReference type="EMBL" id="MCQ4840109.1"/>
    </source>
</evidence>
<evidence type="ECO:0000313" key="12">
    <source>
        <dbReference type="Proteomes" id="UP001524473"/>
    </source>
</evidence>
<evidence type="ECO:0000256" key="1">
    <source>
        <dbReference type="ARBA" id="ARBA00004635"/>
    </source>
</evidence>
<feature type="signal peptide" evidence="8">
    <location>
        <begin position="1"/>
        <end position="25"/>
    </location>
</feature>
<dbReference type="Proteomes" id="UP001524473">
    <property type="component" value="Unassembled WGS sequence"/>
</dbReference>
<evidence type="ECO:0000256" key="5">
    <source>
        <dbReference type="ARBA" id="ARBA00023136"/>
    </source>
</evidence>
<keyword evidence="6" id="KW-0564">Palmitate</keyword>
<keyword evidence="3" id="KW-0309">Germination</keyword>
<dbReference type="PANTHER" id="PTHR35789:SF1">
    <property type="entry name" value="SPORE GERMINATION PROTEIN B3"/>
    <property type="match status" value="1"/>
</dbReference>
<evidence type="ECO:0000259" key="9">
    <source>
        <dbReference type="Pfam" id="PF05504"/>
    </source>
</evidence>
<proteinExistence type="inferred from homology"/>
<dbReference type="Pfam" id="PF25198">
    <property type="entry name" value="Spore_GerAC_N"/>
    <property type="match status" value="1"/>
</dbReference>
<dbReference type="InterPro" id="IPR057336">
    <property type="entry name" value="GerAC_N"/>
</dbReference>
<evidence type="ECO:0000256" key="4">
    <source>
        <dbReference type="ARBA" id="ARBA00022729"/>
    </source>
</evidence>
<evidence type="ECO:0000256" key="8">
    <source>
        <dbReference type="SAM" id="SignalP"/>
    </source>
</evidence>
<dbReference type="PROSITE" id="PS51257">
    <property type="entry name" value="PROKAR_LIPOPROTEIN"/>
    <property type="match status" value="1"/>
</dbReference>
<evidence type="ECO:0000259" key="10">
    <source>
        <dbReference type="Pfam" id="PF25198"/>
    </source>
</evidence>
<feature type="chain" id="PRO_5045446292" evidence="8">
    <location>
        <begin position="26"/>
        <end position="374"/>
    </location>
</feature>
<keyword evidence="4 8" id="KW-0732">Signal</keyword>
<evidence type="ECO:0000256" key="7">
    <source>
        <dbReference type="ARBA" id="ARBA00023288"/>
    </source>
</evidence>
<dbReference type="GeneID" id="90533789"/>
<dbReference type="InterPro" id="IPR008844">
    <property type="entry name" value="Spore_GerAC-like"/>
</dbReference>
<dbReference type="InterPro" id="IPR038501">
    <property type="entry name" value="Spore_GerAC_C_sf"/>
</dbReference>
<dbReference type="Pfam" id="PF05504">
    <property type="entry name" value="Spore_GerAC"/>
    <property type="match status" value="1"/>
</dbReference>
<evidence type="ECO:0000256" key="3">
    <source>
        <dbReference type="ARBA" id="ARBA00022544"/>
    </source>
</evidence>
<keyword evidence="12" id="KW-1185">Reference proteome</keyword>
<evidence type="ECO:0000256" key="2">
    <source>
        <dbReference type="ARBA" id="ARBA00007886"/>
    </source>
</evidence>
<comment type="similarity">
    <text evidence="2">Belongs to the GerABKC lipoprotein family.</text>
</comment>